<dbReference type="EMBL" id="OX465084">
    <property type="protein sequence ID" value="CAI9296466.1"/>
    <property type="molecule type" value="Genomic_DNA"/>
</dbReference>
<sequence>MHKLFATNDNRPLKMVFDINTNMLIGEVYKCFIWDVGSYMRRDIGFDKDTWTDVSEAERVGMLQYLSDVDVNVFLQTPTFVMTIGDIIRSFKNQINDEENNDGEDEDEDI</sequence>
<name>A0AA35ZPU3_LACSI</name>
<accession>A0AA35ZPU3</accession>
<evidence type="ECO:0000313" key="2">
    <source>
        <dbReference type="Proteomes" id="UP001177003"/>
    </source>
</evidence>
<keyword evidence="2" id="KW-1185">Reference proteome</keyword>
<reference evidence="1" key="1">
    <citation type="submission" date="2023-04" db="EMBL/GenBank/DDBJ databases">
        <authorList>
            <person name="Vijverberg K."/>
            <person name="Xiong W."/>
            <person name="Schranz E."/>
        </authorList>
    </citation>
    <scope>NUCLEOTIDE SEQUENCE</scope>
</reference>
<proteinExistence type="predicted"/>
<dbReference type="Proteomes" id="UP001177003">
    <property type="component" value="Chromosome 8"/>
</dbReference>
<evidence type="ECO:0000313" key="1">
    <source>
        <dbReference type="EMBL" id="CAI9296466.1"/>
    </source>
</evidence>
<protein>
    <submittedName>
        <fullName evidence="1">Uncharacterized protein</fullName>
    </submittedName>
</protein>
<organism evidence="1 2">
    <name type="scientific">Lactuca saligna</name>
    <name type="common">Willowleaf lettuce</name>
    <dbReference type="NCBI Taxonomy" id="75948"/>
    <lineage>
        <taxon>Eukaryota</taxon>
        <taxon>Viridiplantae</taxon>
        <taxon>Streptophyta</taxon>
        <taxon>Embryophyta</taxon>
        <taxon>Tracheophyta</taxon>
        <taxon>Spermatophyta</taxon>
        <taxon>Magnoliopsida</taxon>
        <taxon>eudicotyledons</taxon>
        <taxon>Gunneridae</taxon>
        <taxon>Pentapetalae</taxon>
        <taxon>asterids</taxon>
        <taxon>campanulids</taxon>
        <taxon>Asterales</taxon>
        <taxon>Asteraceae</taxon>
        <taxon>Cichorioideae</taxon>
        <taxon>Cichorieae</taxon>
        <taxon>Lactucinae</taxon>
        <taxon>Lactuca</taxon>
    </lineage>
</organism>
<dbReference type="AlphaFoldDB" id="A0AA35ZPU3"/>
<gene>
    <name evidence="1" type="ORF">LSALG_LOCUS35330</name>
</gene>